<comment type="caution">
    <text evidence="2">The sequence shown here is derived from an EMBL/GenBank/DDBJ whole genome shotgun (WGS) entry which is preliminary data.</text>
</comment>
<evidence type="ECO:0000313" key="3">
    <source>
        <dbReference type="Proteomes" id="UP000701853"/>
    </source>
</evidence>
<dbReference type="Proteomes" id="UP000701853">
    <property type="component" value="Chromosome 13"/>
</dbReference>
<gene>
    <name evidence="2" type="ORF">CXB51_034834</name>
</gene>
<keyword evidence="3" id="KW-1185">Reference proteome</keyword>
<organism evidence="2 3">
    <name type="scientific">Gossypium anomalum</name>
    <dbReference type="NCBI Taxonomy" id="47600"/>
    <lineage>
        <taxon>Eukaryota</taxon>
        <taxon>Viridiplantae</taxon>
        <taxon>Streptophyta</taxon>
        <taxon>Embryophyta</taxon>
        <taxon>Tracheophyta</taxon>
        <taxon>Spermatophyta</taxon>
        <taxon>Magnoliopsida</taxon>
        <taxon>eudicotyledons</taxon>
        <taxon>Gunneridae</taxon>
        <taxon>Pentapetalae</taxon>
        <taxon>rosids</taxon>
        <taxon>malvids</taxon>
        <taxon>Malvales</taxon>
        <taxon>Malvaceae</taxon>
        <taxon>Malvoideae</taxon>
        <taxon>Gossypium</taxon>
    </lineage>
</organism>
<name>A0A8J5Y2D3_9ROSI</name>
<dbReference type="OrthoDB" id="955175at2759"/>
<evidence type="ECO:0000313" key="2">
    <source>
        <dbReference type="EMBL" id="KAG8472861.1"/>
    </source>
</evidence>
<feature type="region of interest" description="Disordered" evidence="1">
    <location>
        <begin position="108"/>
        <end position="128"/>
    </location>
</feature>
<reference evidence="2 3" key="1">
    <citation type="journal article" date="2021" name="bioRxiv">
        <title>The Gossypium anomalum genome as a resource for cotton improvement and evolutionary analysis of hybrid incompatibility.</title>
        <authorList>
            <person name="Grover C.E."/>
            <person name="Yuan D."/>
            <person name="Arick M.A."/>
            <person name="Miller E.R."/>
            <person name="Hu G."/>
            <person name="Peterson D.G."/>
            <person name="Wendel J.F."/>
            <person name="Udall J.A."/>
        </authorList>
    </citation>
    <scope>NUCLEOTIDE SEQUENCE [LARGE SCALE GENOMIC DNA]</scope>
    <source>
        <strain evidence="2">JFW-Udall</strain>
        <tissue evidence="2">Leaf</tissue>
    </source>
</reference>
<dbReference type="EMBL" id="JAHUZN010000013">
    <property type="protein sequence ID" value="KAG8472861.1"/>
    <property type="molecule type" value="Genomic_DNA"/>
</dbReference>
<dbReference type="AlphaFoldDB" id="A0A8J5Y2D3"/>
<feature type="compositionally biased region" description="Gly residues" evidence="1">
    <location>
        <begin position="119"/>
        <end position="128"/>
    </location>
</feature>
<sequence>MDYGFQDFTYGLWTMDAENVLEAMKVELEGMRYENIYMEERLIALEKALEEHKRLLAEYKAIVELTDHLLSDIGIDAGFDNLNENNGNFDEETIESLIEEAVRDFTEALDKAQSRPGRPGDGGADGQA</sequence>
<proteinExistence type="predicted"/>
<protein>
    <submittedName>
        <fullName evidence="2">Uncharacterized protein</fullName>
    </submittedName>
</protein>
<evidence type="ECO:0000256" key="1">
    <source>
        <dbReference type="SAM" id="MobiDB-lite"/>
    </source>
</evidence>
<accession>A0A8J5Y2D3</accession>